<evidence type="ECO:0008006" key="3">
    <source>
        <dbReference type="Google" id="ProtNLM"/>
    </source>
</evidence>
<dbReference type="STRING" id="498292.SAMN05660845_1849"/>
<dbReference type="EMBL" id="FOJT01000004">
    <property type="protein sequence ID" value="SFB14476.1"/>
    <property type="molecule type" value="Genomic_DNA"/>
</dbReference>
<sequence length="51" mass="5719">MKKVFLALLTLSLLTSCGPHRLSCGPGKRCVESSKKINFKKIEKINKKENT</sequence>
<evidence type="ECO:0000313" key="2">
    <source>
        <dbReference type="Proteomes" id="UP000199604"/>
    </source>
</evidence>
<proteinExistence type="predicted"/>
<protein>
    <recommendedName>
        <fullName evidence="3">Lipoprotein</fullName>
    </recommendedName>
</protein>
<evidence type="ECO:0000313" key="1">
    <source>
        <dbReference type="EMBL" id="SFB14476.1"/>
    </source>
</evidence>
<reference evidence="2" key="1">
    <citation type="submission" date="2016-10" db="EMBL/GenBank/DDBJ databases">
        <authorList>
            <person name="Varghese N."/>
            <person name="Submissions S."/>
        </authorList>
    </citation>
    <scope>NUCLEOTIDE SEQUENCE [LARGE SCALE GENOMIC DNA]</scope>
    <source>
        <strain evidence="2">DSM 21789</strain>
    </source>
</reference>
<accession>A0A1I0YNW7</accession>
<name>A0A1I0YNW7_9FLAO</name>
<dbReference type="Proteomes" id="UP000199604">
    <property type="component" value="Unassembled WGS sequence"/>
</dbReference>
<keyword evidence="2" id="KW-1185">Reference proteome</keyword>
<dbReference type="AlphaFoldDB" id="A0A1I0YNW7"/>
<gene>
    <name evidence="1" type="ORF">SAMN05660845_1849</name>
</gene>
<dbReference type="PROSITE" id="PS51257">
    <property type="entry name" value="PROKAR_LIPOPROTEIN"/>
    <property type="match status" value="1"/>
</dbReference>
<organism evidence="1 2">
    <name type="scientific">Flavobacterium swingsii</name>
    <dbReference type="NCBI Taxonomy" id="498292"/>
    <lineage>
        <taxon>Bacteria</taxon>
        <taxon>Pseudomonadati</taxon>
        <taxon>Bacteroidota</taxon>
        <taxon>Flavobacteriia</taxon>
        <taxon>Flavobacteriales</taxon>
        <taxon>Flavobacteriaceae</taxon>
        <taxon>Flavobacterium</taxon>
    </lineage>
</organism>